<keyword evidence="2" id="KW-1185">Reference proteome</keyword>
<dbReference type="EMBL" id="KY271397">
    <property type="protein sequence ID" value="ARB15668.1"/>
    <property type="molecule type" value="Genomic_DNA"/>
</dbReference>
<dbReference type="GeneID" id="54979941"/>
<reference evidence="1 2" key="1">
    <citation type="journal article" date="2017" name="Microb. Genom.">
        <title>Diversity, virulence, and antimicrobial resistance of the KPC-producing Klebsiella pneumoniae ST307 clone.</title>
        <authorList>
            <person name="Villa L."/>
            <person name="Feudi C."/>
            <person name="Fortini D."/>
            <person name="Brisse S."/>
            <person name="Passet V."/>
            <person name="Bonura C."/>
            <person name="Endimiani A."/>
            <person name="Mammina C."/>
            <person name="Ocampo A.M."/>
            <person name="Jimenez J.N."/>
            <person name="Doumith M."/>
            <person name="Woodford N."/>
            <person name="Hopkins K."/>
            <person name="Carattoli A."/>
        </authorList>
    </citation>
    <scope>NUCLEOTIDE SEQUENCE [LARGE SCALE GENOMIC DNA]</scope>
</reference>
<sequence>MESAMFTEEKTSWEREMLIREAVESAEQGFTVHLKNGARVNVTADSPSIDLIIYGLEKTIRGNHERARMTFIDFLYYWHERLFKQVKRKPRPNH</sequence>
<organism evidence="1 2">
    <name type="scientific">Klebsiella phage 3LV2017</name>
    <dbReference type="NCBI Taxonomy" id="1960657"/>
    <lineage>
        <taxon>Viruses</taxon>
        <taxon>Duplodnaviria</taxon>
        <taxon>Heunggongvirae</taxon>
        <taxon>Uroviricota</taxon>
        <taxon>Caudoviricetes</taxon>
        <taxon>Peduoviridae</taxon>
        <taxon>Reginaelenavirus</taxon>
        <taxon>Reginaelenavirus rv3LV2017</taxon>
    </lineage>
</organism>
<dbReference type="Proteomes" id="UP000250048">
    <property type="component" value="Segment"/>
</dbReference>
<proteinExistence type="predicted"/>
<accession>A0A2Z2FB44</accession>
<dbReference type="KEGG" id="vg:54979941"/>
<name>A0A2Z2FB44_9CAUD</name>
<protein>
    <submittedName>
        <fullName evidence="1">Uncharacterized protein</fullName>
    </submittedName>
</protein>
<evidence type="ECO:0000313" key="2">
    <source>
        <dbReference type="Proteomes" id="UP000250048"/>
    </source>
</evidence>
<dbReference type="RefSeq" id="YP_009789793.1">
    <property type="nucleotide sequence ID" value="NC_047817.1"/>
</dbReference>
<evidence type="ECO:0000313" key="1">
    <source>
        <dbReference type="EMBL" id="ARB15668.1"/>
    </source>
</evidence>